<sequence>MGCGIAENSFQKGQETMDYAKSHPVHTDEGSDDIDQQELVQQQKLFENSDDHDIETF</sequence>
<evidence type="ECO:0000313" key="2">
    <source>
        <dbReference type="EMBL" id="EST44532.1"/>
    </source>
</evidence>
<feature type="region of interest" description="Disordered" evidence="1">
    <location>
        <begin position="1"/>
        <end position="34"/>
    </location>
</feature>
<protein>
    <submittedName>
        <fullName evidence="2">Uncharacterized protein</fullName>
    </submittedName>
</protein>
<evidence type="ECO:0000256" key="1">
    <source>
        <dbReference type="SAM" id="MobiDB-lite"/>
    </source>
</evidence>
<dbReference type="EMBL" id="KI546115">
    <property type="protein sequence ID" value="EST44532.1"/>
    <property type="molecule type" value="Genomic_DNA"/>
</dbReference>
<reference evidence="2 3" key="1">
    <citation type="journal article" date="2014" name="PLoS Genet.">
        <title>The Genome of Spironucleus salmonicida Highlights a Fish Pathogen Adapted to Fluctuating Environments.</title>
        <authorList>
            <person name="Xu F."/>
            <person name="Jerlstrom-Hultqvist J."/>
            <person name="Einarsson E."/>
            <person name="Astvaldsson A."/>
            <person name="Svard S.G."/>
            <person name="Andersson J.O."/>
        </authorList>
    </citation>
    <scope>NUCLEOTIDE SEQUENCE</scope>
    <source>
        <strain evidence="3">ATCC 50377</strain>
    </source>
</reference>
<proteinExistence type="predicted"/>
<accession>V6LIY8</accession>
<keyword evidence="4" id="KW-1185">Reference proteome</keyword>
<feature type="compositionally biased region" description="Basic and acidic residues" evidence="1">
    <location>
        <begin position="18"/>
        <end position="29"/>
    </location>
</feature>
<dbReference type="Proteomes" id="UP000018208">
    <property type="component" value="Unassembled WGS sequence"/>
</dbReference>
<dbReference type="EMBL" id="AUWU02000005">
    <property type="protein sequence ID" value="KAH0572505.1"/>
    <property type="molecule type" value="Genomic_DNA"/>
</dbReference>
<gene>
    <name evidence="2" type="ORF">SS50377_15530</name>
    <name evidence="3" type="ORF">SS50377_24616</name>
</gene>
<evidence type="ECO:0000313" key="4">
    <source>
        <dbReference type="Proteomes" id="UP000018208"/>
    </source>
</evidence>
<evidence type="ECO:0000313" key="3">
    <source>
        <dbReference type="EMBL" id="KAH0572505.1"/>
    </source>
</evidence>
<organism evidence="2">
    <name type="scientific">Spironucleus salmonicida</name>
    <dbReference type="NCBI Taxonomy" id="348837"/>
    <lineage>
        <taxon>Eukaryota</taxon>
        <taxon>Metamonada</taxon>
        <taxon>Diplomonadida</taxon>
        <taxon>Hexamitidae</taxon>
        <taxon>Hexamitinae</taxon>
        <taxon>Spironucleus</taxon>
    </lineage>
</organism>
<name>V6LIY8_9EUKA</name>
<dbReference type="VEuPathDB" id="GiardiaDB:SS50377_24616"/>
<reference evidence="3" key="2">
    <citation type="submission" date="2020-12" db="EMBL/GenBank/DDBJ databases">
        <title>New Spironucleus salmonicida genome in near-complete chromosomes.</title>
        <authorList>
            <person name="Xu F."/>
            <person name="Kurt Z."/>
            <person name="Jimenez-Gonzalez A."/>
            <person name="Astvaldsson A."/>
            <person name="Andersson J.O."/>
            <person name="Svard S.G."/>
        </authorList>
    </citation>
    <scope>NUCLEOTIDE SEQUENCE</scope>
    <source>
        <strain evidence="3">ATCC 50377</strain>
    </source>
</reference>
<dbReference type="AlphaFoldDB" id="V6LIY8"/>